<comment type="caution">
    <text evidence="2">The sequence shown here is derived from an EMBL/GenBank/DDBJ whole genome shotgun (WGS) entry which is preliminary data.</text>
</comment>
<gene>
    <name evidence="2" type="ORF">GR170_20060</name>
</gene>
<reference evidence="2 3" key="1">
    <citation type="submission" date="2019-12" db="EMBL/GenBank/DDBJ databases">
        <authorList>
            <person name="Li M."/>
        </authorList>
    </citation>
    <scope>NUCLEOTIDE SEQUENCE [LARGE SCALE GENOMIC DNA]</scope>
    <source>
        <strain evidence="2 3">GBMRC 2024</strain>
    </source>
</reference>
<evidence type="ECO:0000313" key="2">
    <source>
        <dbReference type="EMBL" id="MXN20136.1"/>
    </source>
</evidence>
<organism evidence="2 3">
    <name type="scientific">Pseudooceanicola albus</name>
    <dbReference type="NCBI Taxonomy" id="2692189"/>
    <lineage>
        <taxon>Bacteria</taxon>
        <taxon>Pseudomonadati</taxon>
        <taxon>Pseudomonadota</taxon>
        <taxon>Alphaproteobacteria</taxon>
        <taxon>Rhodobacterales</taxon>
        <taxon>Paracoccaceae</taxon>
        <taxon>Pseudooceanicola</taxon>
    </lineage>
</organism>
<name>A0A6L7G9R3_9RHOB</name>
<dbReference type="EMBL" id="WUMU01000024">
    <property type="protein sequence ID" value="MXN20136.1"/>
    <property type="molecule type" value="Genomic_DNA"/>
</dbReference>
<evidence type="ECO:0000256" key="1">
    <source>
        <dbReference type="SAM" id="MobiDB-lite"/>
    </source>
</evidence>
<proteinExistence type="predicted"/>
<feature type="compositionally biased region" description="Basic residues" evidence="1">
    <location>
        <begin position="60"/>
        <end position="70"/>
    </location>
</feature>
<protein>
    <submittedName>
        <fullName evidence="2">Uncharacterized protein</fullName>
    </submittedName>
</protein>
<accession>A0A6L7G9R3</accession>
<feature type="region of interest" description="Disordered" evidence="1">
    <location>
        <begin position="60"/>
        <end position="86"/>
    </location>
</feature>
<evidence type="ECO:0000313" key="3">
    <source>
        <dbReference type="Proteomes" id="UP000477911"/>
    </source>
</evidence>
<dbReference type="AlphaFoldDB" id="A0A6L7G9R3"/>
<dbReference type="RefSeq" id="WP_160896264.1">
    <property type="nucleotide sequence ID" value="NZ_WUMU01000024.1"/>
</dbReference>
<sequence length="86" mass="9252">MIRMNLLLQLVVGAALAGMMVQLADGLQILSRSGWQLPELLPLCAVCLLASGPLVRRLTRSGKPAPKRMAGRSLSRSLSQPLSRNC</sequence>
<keyword evidence="3" id="KW-1185">Reference proteome</keyword>
<feature type="compositionally biased region" description="Low complexity" evidence="1">
    <location>
        <begin position="72"/>
        <end position="86"/>
    </location>
</feature>
<dbReference type="Proteomes" id="UP000477911">
    <property type="component" value="Unassembled WGS sequence"/>
</dbReference>